<dbReference type="InterPro" id="IPR024984">
    <property type="entry name" value="DUF3888"/>
</dbReference>
<evidence type="ECO:0008006" key="4">
    <source>
        <dbReference type="Google" id="ProtNLM"/>
    </source>
</evidence>
<dbReference type="Proteomes" id="UP000215137">
    <property type="component" value="Chromosome"/>
</dbReference>
<dbReference type="AlphaFoldDB" id="A0A248TFA3"/>
<protein>
    <recommendedName>
        <fullName evidence="4">DUF3888 domain-containing protein</fullName>
    </recommendedName>
</protein>
<reference evidence="2 3" key="1">
    <citation type="submission" date="2017-08" db="EMBL/GenBank/DDBJ databases">
        <title>Complete Genome Sequence of Bacillus kochii Oregon-R-modENCODE STRAIN BDGP4, isolated from Drosophila melanogaster gut.</title>
        <authorList>
            <person name="Wan K.H."/>
            <person name="Yu C."/>
            <person name="Park S."/>
            <person name="Hammonds A.S."/>
            <person name="Booth B.W."/>
            <person name="Celniker S.E."/>
        </authorList>
    </citation>
    <scope>NUCLEOTIDE SEQUENCE [LARGE SCALE GENOMIC DNA]</scope>
    <source>
        <strain evidence="2 3">BDGP4</strain>
    </source>
</reference>
<dbReference type="EMBL" id="CP022983">
    <property type="protein sequence ID" value="ASV66819.1"/>
    <property type="molecule type" value="Genomic_DNA"/>
</dbReference>
<evidence type="ECO:0000313" key="2">
    <source>
        <dbReference type="EMBL" id="ASV66819.1"/>
    </source>
</evidence>
<proteinExistence type="predicted"/>
<sequence length="155" mass="18028">MFFMRKFAIFLLIYLLACHVSLEEVHAEEYKQHDAKDKEQVVDQFVLAILNDEVRNAVNDYYKKDTVIQFDWQAKDYNVVEMKQWKKGNELGHSFLISLTVLPYDNNKSSQLGIDTITFGISPQSLNTQKNNKSLASTEVELLDYKHREAVYKGS</sequence>
<gene>
    <name evidence="2" type="ORF">CKF48_05485</name>
</gene>
<evidence type="ECO:0000313" key="3">
    <source>
        <dbReference type="Proteomes" id="UP000215137"/>
    </source>
</evidence>
<evidence type="ECO:0000256" key="1">
    <source>
        <dbReference type="SAM" id="SignalP"/>
    </source>
</evidence>
<name>A0A248TFA3_9BACI</name>
<dbReference type="KEGG" id="bko:CKF48_05485"/>
<accession>A0A248TFA3</accession>
<dbReference type="Pfam" id="PF13027">
    <property type="entry name" value="DUF3888"/>
    <property type="match status" value="1"/>
</dbReference>
<organism evidence="2 3">
    <name type="scientific">Cytobacillus kochii</name>
    <dbReference type="NCBI Taxonomy" id="859143"/>
    <lineage>
        <taxon>Bacteria</taxon>
        <taxon>Bacillati</taxon>
        <taxon>Bacillota</taxon>
        <taxon>Bacilli</taxon>
        <taxon>Bacillales</taxon>
        <taxon>Bacillaceae</taxon>
        <taxon>Cytobacillus</taxon>
    </lineage>
</organism>
<keyword evidence="1" id="KW-0732">Signal</keyword>
<keyword evidence="3" id="KW-1185">Reference proteome</keyword>
<feature type="chain" id="PRO_5012941936" description="DUF3888 domain-containing protein" evidence="1">
    <location>
        <begin position="28"/>
        <end position="155"/>
    </location>
</feature>
<feature type="signal peptide" evidence="1">
    <location>
        <begin position="1"/>
        <end position="27"/>
    </location>
</feature>